<dbReference type="InterPro" id="IPR000515">
    <property type="entry name" value="MetI-like"/>
</dbReference>
<dbReference type="Gene3D" id="1.10.3720.10">
    <property type="entry name" value="MetI-like"/>
    <property type="match status" value="1"/>
</dbReference>
<feature type="transmembrane region" description="Helical" evidence="7">
    <location>
        <begin position="182"/>
        <end position="201"/>
    </location>
</feature>
<sequence length="320" mass="36053">MIKIIFKRIKSLIPMLLFISIVSFMLLELAPGDPSDAYITPLMSFDDIENLKNNMGLNQSIFIRYFSWLKSVFTGNFGYSLINHMPVLPQILERLYNTLLLVGTSLILSVIISIPLGIFSSIKRNSLIDRLITVLNYVGLSLPSFWIGMMLIAIFSVKLKLLPSSGMNSIGNNSPIDFLKHLILPLLTLSLYNISVFTRYTRSSVYKELRKQYVTTAKSKGLSNKKIFFKHVLKNSLTPIVTILGMSIQRLVTGAFVTEVIFSWPGMGRLMIDSIFSRDYPIIMAITLFSSLFLIIGNLISDTLYIILNPKINVNSKGGF</sequence>
<evidence type="ECO:0000256" key="7">
    <source>
        <dbReference type="RuleBase" id="RU363032"/>
    </source>
</evidence>
<gene>
    <name evidence="9" type="ORF">SAMN05443638_10237</name>
</gene>
<protein>
    <submittedName>
        <fullName evidence="9">Peptide/nickel transport system permease protein</fullName>
    </submittedName>
</protein>
<keyword evidence="2 7" id="KW-0813">Transport</keyword>
<evidence type="ECO:0000313" key="10">
    <source>
        <dbReference type="Proteomes" id="UP000184035"/>
    </source>
</evidence>
<feature type="transmembrane region" description="Helical" evidence="7">
    <location>
        <begin position="240"/>
        <end position="262"/>
    </location>
</feature>
<evidence type="ECO:0000256" key="4">
    <source>
        <dbReference type="ARBA" id="ARBA00022692"/>
    </source>
</evidence>
<dbReference type="RefSeq" id="WP_072892456.1">
    <property type="nucleotide sequence ID" value="NZ_FQVM01000002.1"/>
</dbReference>
<keyword evidence="10" id="KW-1185">Reference proteome</keyword>
<keyword evidence="3" id="KW-1003">Cell membrane</keyword>
<evidence type="ECO:0000256" key="5">
    <source>
        <dbReference type="ARBA" id="ARBA00022989"/>
    </source>
</evidence>
<accession>A0A1M4T614</accession>
<dbReference type="AlphaFoldDB" id="A0A1M4T614"/>
<dbReference type="STRING" id="1533.SAMN05443638_10237"/>
<dbReference type="InterPro" id="IPR045621">
    <property type="entry name" value="BPD_transp_1_N"/>
</dbReference>
<dbReference type="CDD" id="cd06261">
    <property type="entry name" value="TM_PBP2"/>
    <property type="match status" value="1"/>
</dbReference>
<evidence type="ECO:0000256" key="1">
    <source>
        <dbReference type="ARBA" id="ARBA00004651"/>
    </source>
</evidence>
<dbReference type="GO" id="GO:0055085">
    <property type="term" value="P:transmembrane transport"/>
    <property type="evidence" value="ECO:0007669"/>
    <property type="project" value="InterPro"/>
</dbReference>
<evidence type="ECO:0000256" key="2">
    <source>
        <dbReference type="ARBA" id="ARBA00022448"/>
    </source>
</evidence>
<evidence type="ECO:0000256" key="3">
    <source>
        <dbReference type="ARBA" id="ARBA00022475"/>
    </source>
</evidence>
<reference evidence="9 10" key="1">
    <citation type="submission" date="2016-11" db="EMBL/GenBank/DDBJ databases">
        <authorList>
            <person name="Jaros S."/>
            <person name="Januszkiewicz K."/>
            <person name="Wedrychowicz H."/>
        </authorList>
    </citation>
    <scope>NUCLEOTIDE SEQUENCE [LARGE SCALE GENOMIC DNA]</scope>
    <source>
        <strain evidence="9 10">DSM 2631</strain>
    </source>
</reference>
<feature type="domain" description="ABC transmembrane type-1" evidence="8">
    <location>
        <begin position="95"/>
        <end position="301"/>
    </location>
</feature>
<comment type="subcellular location">
    <subcellularLocation>
        <location evidence="1 7">Cell membrane</location>
        <topology evidence="1 7">Multi-pass membrane protein</topology>
    </subcellularLocation>
</comment>
<evidence type="ECO:0000313" key="9">
    <source>
        <dbReference type="EMBL" id="SHE39952.1"/>
    </source>
</evidence>
<dbReference type="PROSITE" id="PS50928">
    <property type="entry name" value="ABC_TM1"/>
    <property type="match status" value="1"/>
</dbReference>
<dbReference type="GO" id="GO:0005886">
    <property type="term" value="C:plasma membrane"/>
    <property type="evidence" value="ECO:0007669"/>
    <property type="project" value="UniProtKB-SubCell"/>
</dbReference>
<feature type="transmembrane region" description="Helical" evidence="7">
    <location>
        <begin position="95"/>
        <end position="122"/>
    </location>
</feature>
<evidence type="ECO:0000256" key="6">
    <source>
        <dbReference type="ARBA" id="ARBA00023136"/>
    </source>
</evidence>
<keyword evidence="6 7" id="KW-0472">Membrane</keyword>
<dbReference type="PANTHER" id="PTHR43163">
    <property type="entry name" value="DIPEPTIDE TRANSPORT SYSTEM PERMEASE PROTEIN DPPB-RELATED"/>
    <property type="match status" value="1"/>
</dbReference>
<dbReference type="EMBL" id="FQVM01000002">
    <property type="protein sequence ID" value="SHE39952.1"/>
    <property type="molecule type" value="Genomic_DNA"/>
</dbReference>
<keyword evidence="4 7" id="KW-0812">Transmembrane</keyword>
<dbReference type="Pfam" id="PF00528">
    <property type="entry name" value="BPD_transp_1"/>
    <property type="match status" value="1"/>
</dbReference>
<dbReference type="SUPFAM" id="SSF161098">
    <property type="entry name" value="MetI-like"/>
    <property type="match status" value="1"/>
</dbReference>
<dbReference type="InterPro" id="IPR035906">
    <property type="entry name" value="MetI-like_sf"/>
</dbReference>
<comment type="similarity">
    <text evidence="7">Belongs to the binding-protein-dependent transport system permease family.</text>
</comment>
<proteinExistence type="inferred from homology"/>
<name>A0A1M4T614_9CLOT</name>
<dbReference type="Pfam" id="PF19300">
    <property type="entry name" value="BPD_transp_1_N"/>
    <property type="match status" value="1"/>
</dbReference>
<feature type="transmembrane region" description="Helical" evidence="7">
    <location>
        <begin position="282"/>
        <end position="308"/>
    </location>
</feature>
<organism evidence="9 10">
    <name type="scientific">Clostridium fallax</name>
    <dbReference type="NCBI Taxonomy" id="1533"/>
    <lineage>
        <taxon>Bacteria</taxon>
        <taxon>Bacillati</taxon>
        <taxon>Bacillota</taxon>
        <taxon>Clostridia</taxon>
        <taxon>Eubacteriales</taxon>
        <taxon>Clostridiaceae</taxon>
        <taxon>Clostridium</taxon>
    </lineage>
</organism>
<feature type="transmembrane region" description="Helical" evidence="7">
    <location>
        <begin position="134"/>
        <end position="157"/>
    </location>
</feature>
<evidence type="ECO:0000259" key="8">
    <source>
        <dbReference type="PROSITE" id="PS50928"/>
    </source>
</evidence>
<keyword evidence="5 7" id="KW-1133">Transmembrane helix</keyword>
<dbReference type="OrthoDB" id="9773221at2"/>
<dbReference type="PANTHER" id="PTHR43163:SF6">
    <property type="entry name" value="DIPEPTIDE TRANSPORT SYSTEM PERMEASE PROTEIN DPPB-RELATED"/>
    <property type="match status" value="1"/>
</dbReference>
<dbReference type="Proteomes" id="UP000184035">
    <property type="component" value="Unassembled WGS sequence"/>
</dbReference>